<evidence type="ECO:0000313" key="2">
    <source>
        <dbReference type="EMBL" id="CAG8653248.1"/>
    </source>
</evidence>
<gene>
    <name evidence="2" type="ORF">FCALED_LOCUS11177</name>
</gene>
<evidence type="ECO:0000313" key="3">
    <source>
        <dbReference type="Proteomes" id="UP000789570"/>
    </source>
</evidence>
<dbReference type="EMBL" id="CAJVPQ010004525">
    <property type="protein sequence ID" value="CAG8653248.1"/>
    <property type="molecule type" value="Genomic_DNA"/>
</dbReference>
<proteinExistence type="predicted"/>
<protein>
    <submittedName>
        <fullName evidence="2">13687_t:CDS:1</fullName>
    </submittedName>
</protein>
<feature type="region of interest" description="Disordered" evidence="1">
    <location>
        <begin position="1"/>
        <end position="41"/>
    </location>
</feature>
<feature type="compositionally biased region" description="Polar residues" evidence="1">
    <location>
        <begin position="19"/>
        <end position="29"/>
    </location>
</feature>
<sequence>MTEETVPLIPLSDHDNKGEGSNQTASPSNKHSKKQISERIPKKDSVLLDNKNAGAECLVKKTDEQLYGKVYSSGNSTSNLIAHLAGSYQITENTNVKLHLCNAMELYWNKEEKGVLILAILDSRIKCLGFVDEEIRNKTKDLLKSKYDQLKADFLSTMPTILLPSKSSLFSIFK</sequence>
<dbReference type="Proteomes" id="UP000789570">
    <property type="component" value="Unassembled WGS sequence"/>
</dbReference>
<dbReference type="OrthoDB" id="10523622at2759"/>
<keyword evidence="3" id="KW-1185">Reference proteome</keyword>
<name>A0A9N9H358_9GLOM</name>
<evidence type="ECO:0000256" key="1">
    <source>
        <dbReference type="SAM" id="MobiDB-lite"/>
    </source>
</evidence>
<accession>A0A9N9H358</accession>
<organism evidence="2 3">
    <name type="scientific">Funneliformis caledonium</name>
    <dbReference type="NCBI Taxonomy" id="1117310"/>
    <lineage>
        <taxon>Eukaryota</taxon>
        <taxon>Fungi</taxon>
        <taxon>Fungi incertae sedis</taxon>
        <taxon>Mucoromycota</taxon>
        <taxon>Glomeromycotina</taxon>
        <taxon>Glomeromycetes</taxon>
        <taxon>Glomerales</taxon>
        <taxon>Glomeraceae</taxon>
        <taxon>Funneliformis</taxon>
    </lineage>
</organism>
<reference evidence="2" key="1">
    <citation type="submission" date="2021-06" db="EMBL/GenBank/DDBJ databases">
        <authorList>
            <person name="Kallberg Y."/>
            <person name="Tangrot J."/>
            <person name="Rosling A."/>
        </authorList>
    </citation>
    <scope>NUCLEOTIDE SEQUENCE</scope>
    <source>
        <strain evidence="2">UK204</strain>
    </source>
</reference>
<dbReference type="AlphaFoldDB" id="A0A9N9H358"/>
<comment type="caution">
    <text evidence="2">The sequence shown here is derived from an EMBL/GenBank/DDBJ whole genome shotgun (WGS) entry which is preliminary data.</text>
</comment>